<dbReference type="PANTHER" id="PTHR45138:SF9">
    <property type="entry name" value="DIGUANYLATE CYCLASE DGCM-RELATED"/>
    <property type="match status" value="1"/>
</dbReference>
<dbReference type="CDD" id="cd12914">
    <property type="entry name" value="PDC1_DGC_like"/>
    <property type="match status" value="1"/>
</dbReference>
<dbReference type="InterPro" id="IPR050469">
    <property type="entry name" value="Diguanylate_Cyclase"/>
</dbReference>
<feature type="transmembrane region" description="Helical" evidence="4">
    <location>
        <begin position="335"/>
        <end position="359"/>
    </location>
</feature>
<dbReference type="FunFam" id="3.30.70.270:FF:000001">
    <property type="entry name" value="Diguanylate cyclase domain protein"/>
    <property type="match status" value="1"/>
</dbReference>
<keyword evidence="7" id="KW-1185">Reference proteome</keyword>
<dbReference type="Pfam" id="PF00990">
    <property type="entry name" value="GGDEF"/>
    <property type="match status" value="1"/>
</dbReference>
<dbReference type="PANTHER" id="PTHR45138">
    <property type="entry name" value="REGULATORY COMPONENTS OF SENSORY TRANSDUCTION SYSTEM"/>
    <property type="match status" value="1"/>
</dbReference>
<dbReference type="InterPro" id="IPR000160">
    <property type="entry name" value="GGDEF_dom"/>
</dbReference>
<protein>
    <recommendedName>
        <fullName evidence="1">diguanylate cyclase</fullName>
        <ecNumber evidence="1">2.7.7.65</ecNumber>
    </recommendedName>
</protein>
<sequence>MKSTLILMRRAGPAPLDRRRFSGTLILVVGVLALLAGWCLVAWELTGNAALSRMHALITRERTEAEYEAEILASHSRVSFARIRTIPLILASKESLIDRLAEFGPDARPSPLPMAERNRLWRADPALAVLAGELHALITRADLGAKGIWVMNAAGDTIAIALPSAGIDYTGSNYSEREYFQAARAGRNGQQFAIGKVGGVPGFFFASPVFLEGRFVGAIGARVDLADLTQGFGPGAFLTDAFGVVIYARDPDVMMKQLPDARTRDLTPEQRLGRYRRTTFAPLDLTPSREFPDAGVYDRPGSPSPWIWARREGDLVTVHVLRELKTLAAIRSDRLFSFGLQGLAGAALILAAVASVLYVRANQRHARDLARQAATDALTGCANRRFFLSMLQNECGRAVRYGQGFCVLALDLDHFKDVNDRFGHPGGDLALRRFTEVTRATLRATDLLGRLGGEEFAVLMPNTPPAEAAPVAERLRAAVAAMTVDFNGAVFSITVSIGVACRAASGTDSFEDVLIRADQALYRAKQAGRNRVEACPSCQGGPPPPAQEGTPRQGLSMAAPFPSRPG</sequence>
<evidence type="ECO:0000313" key="7">
    <source>
        <dbReference type="Proteomes" id="UP000321567"/>
    </source>
</evidence>
<dbReference type="SUPFAM" id="SSF55073">
    <property type="entry name" value="Nucleotide cyclase"/>
    <property type="match status" value="1"/>
</dbReference>
<feature type="transmembrane region" description="Helical" evidence="4">
    <location>
        <begin position="21"/>
        <end position="43"/>
    </location>
</feature>
<comment type="caution">
    <text evidence="6">The sequence shown here is derived from an EMBL/GenBank/DDBJ whole genome shotgun (WGS) entry which is preliminary data.</text>
</comment>
<evidence type="ECO:0000256" key="1">
    <source>
        <dbReference type="ARBA" id="ARBA00012528"/>
    </source>
</evidence>
<dbReference type="PROSITE" id="PS50887">
    <property type="entry name" value="GGDEF"/>
    <property type="match status" value="1"/>
</dbReference>
<keyword evidence="4" id="KW-0812">Transmembrane</keyword>
<reference evidence="6 7" key="1">
    <citation type="submission" date="2019-07" db="EMBL/GenBank/DDBJ databases">
        <title>Whole genome shotgun sequence of Rhodospirillum oryzae NBRC 107573.</title>
        <authorList>
            <person name="Hosoyama A."/>
            <person name="Uohara A."/>
            <person name="Ohji S."/>
            <person name="Ichikawa N."/>
        </authorList>
    </citation>
    <scope>NUCLEOTIDE SEQUENCE [LARGE SCALE GENOMIC DNA]</scope>
    <source>
        <strain evidence="6 7">NBRC 107573</strain>
    </source>
</reference>
<dbReference type="InterPro" id="IPR029787">
    <property type="entry name" value="Nucleotide_cyclase"/>
</dbReference>
<keyword evidence="4" id="KW-0472">Membrane</keyword>
<dbReference type="InterPro" id="IPR043128">
    <property type="entry name" value="Rev_trsase/Diguanyl_cyclase"/>
</dbReference>
<dbReference type="CDD" id="cd01949">
    <property type="entry name" value="GGDEF"/>
    <property type="match status" value="1"/>
</dbReference>
<dbReference type="GO" id="GO:1902201">
    <property type="term" value="P:negative regulation of bacterial-type flagellum-dependent cell motility"/>
    <property type="evidence" value="ECO:0007669"/>
    <property type="project" value="TreeGrafter"/>
</dbReference>
<dbReference type="AlphaFoldDB" id="A0A512HBC5"/>
<comment type="catalytic activity">
    <reaction evidence="2">
        <text>2 GTP = 3',3'-c-di-GMP + 2 diphosphate</text>
        <dbReference type="Rhea" id="RHEA:24898"/>
        <dbReference type="ChEBI" id="CHEBI:33019"/>
        <dbReference type="ChEBI" id="CHEBI:37565"/>
        <dbReference type="ChEBI" id="CHEBI:58805"/>
        <dbReference type="EC" id="2.7.7.65"/>
    </reaction>
</comment>
<evidence type="ECO:0000256" key="3">
    <source>
        <dbReference type="SAM" id="MobiDB-lite"/>
    </source>
</evidence>
<feature type="region of interest" description="Disordered" evidence="3">
    <location>
        <begin position="533"/>
        <end position="566"/>
    </location>
</feature>
<keyword evidence="4" id="KW-1133">Transmembrane helix</keyword>
<evidence type="ECO:0000313" key="6">
    <source>
        <dbReference type="EMBL" id="GEO82749.1"/>
    </source>
</evidence>
<dbReference type="NCBIfam" id="TIGR00254">
    <property type="entry name" value="GGDEF"/>
    <property type="match status" value="1"/>
</dbReference>
<proteinExistence type="predicted"/>
<accession>A0A512HBC5</accession>
<name>A0A512HBC5_9PROT</name>
<dbReference type="GO" id="GO:0005886">
    <property type="term" value="C:plasma membrane"/>
    <property type="evidence" value="ECO:0007669"/>
    <property type="project" value="TreeGrafter"/>
</dbReference>
<organism evidence="6 7">
    <name type="scientific">Pararhodospirillum oryzae</name>
    <dbReference type="NCBI Taxonomy" id="478448"/>
    <lineage>
        <taxon>Bacteria</taxon>
        <taxon>Pseudomonadati</taxon>
        <taxon>Pseudomonadota</taxon>
        <taxon>Alphaproteobacteria</taxon>
        <taxon>Rhodospirillales</taxon>
        <taxon>Rhodospirillaceae</taxon>
        <taxon>Pararhodospirillum</taxon>
    </lineage>
</organism>
<dbReference type="GO" id="GO:0052621">
    <property type="term" value="F:diguanylate cyclase activity"/>
    <property type="evidence" value="ECO:0007669"/>
    <property type="project" value="UniProtKB-EC"/>
</dbReference>
<feature type="domain" description="GGDEF" evidence="5">
    <location>
        <begin position="403"/>
        <end position="537"/>
    </location>
</feature>
<dbReference type="RefSeq" id="WP_170245135.1">
    <property type="nucleotide sequence ID" value="NZ_BJZO01000105.1"/>
</dbReference>
<dbReference type="Proteomes" id="UP000321567">
    <property type="component" value="Unassembled WGS sequence"/>
</dbReference>
<evidence type="ECO:0000256" key="4">
    <source>
        <dbReference type="SAM" id="Phobius"/>
    </source>
</evidence>
<evidence type="ECO:0000256" key="2">
    <source>
        <dbReference type="ARBA" id="ARBA00034247"/>
    </source>
</evidence>
<dbReference type="EC" id="2.7.7.65" evidence="1"/>
<dbReference type="EMBL" id="BJZO01000105">
    <property type="protein sequence ID" value="GEO82749.1"/>
    <property type="molecule type" value="Genomic_DNA"/>
</dbReference>
<gene>
    <name evidence="6" type="ORF">ROR02_28800</name>
</gene>
<dbReference type="SMART" id="SM00267">
    <property type="entry name" value="GGDEF"/>
    <property type="match status" value="1"/>
</dbReference>
<dbReference type="GO" id="GO:0043709">
    <property type="term" value="P:cell adhesion involved in single-species biofilm formation"/>
    <property type="evidence" value="ECO:0007669"/>
    <property type="project" value="TreeGrafter"/>
</dbReference>
<dbReference type="Gene3D" id="3.30.450.20">
    <property type="entry name" value="PAS domain"/>
    <property type="match status" value="1"/>
</dbReference>
<dbReference type="Gene3D" id="3.30.70.270">
    <property type="match status" value="1"/>
</dbReference>
<evidence type="ECO:0000259" key="5">
    <source>
        <dbReference type="PROSITE" id="PS50887"/>
    </source>
</evidence>